<gene>
    <name evidence="3" type="ORF">LMG18096_04107</name>
</gene>
<proteinExistence type="predicted"/>
<feature type="compositionally biased region" description="Basic and acidic residues" evidence="1">
    <location>
        <begin position="87"/>
        <end position="97"/>
    </location>
</feature>
<evidence type="ECO:0000313" key="3">
    <source>
        <dbReference type="EMBL" id="CAJ0802315.1"/>
    </source>
</evidence>
<sequence length="109" mass="11780">MTTNNTENQLKKEFAMRLKQMGLAAMLAVGALAAGSAWAQASRVEVFGQNARAERFDVYSDGARTGRFDTYTEGARSGRFDPYSDGMRSDPAGRSRDGGGTVYGYPVPN</sequence>
<dbReference type="Proteomes" id="UP001189663">
    <property type="component" value="Unassembled WGS sequence"/>
</dbReference>
<comment type="caution">
    <text evidence="3">The sequence shown here is derived from an EMBL/GenBank/DDBJ whole genome shotgun (WGS) entry which is preliminary data.</text>
</comment>
<keyword evidence="4" id="KW-1185">Reference proteome</keyword>
<feature type="signal peptide" evidence="2">
    <location>
        <begin position="1"/>
        <end position="39"/>
    </location>
</feature>
<evidence type="ECO:0000256" key="1">
    <source>
        <dbReference type="SAM" id="MobiDB-lite"/>
    </source>
</evidence>
<protein>
    <submittedName>
        <fullName evidence="3">Uncharacterized protein</fullName>
    </submittedName>
</protein>
<name>A0ABC8QGN2_9RALS</name>
<dbReference type="EMBL" id="CATZAT010000011">
    <property type="protein sequence ID" value="CAJ0802315.1"/>
    <property type="molecule type" value="Genomic_DNA"/>
</dbReference>
<accession>A0ABC8QGN2</accession>
<evidence type="ECO:0000313" key="4">
    <source>
        <dbReference type="Proteomes" id="UP001189663"/>
    </source>
</evidence>
<feature type="region of interest" description="Disordered" evidence="1">
    <location>
        <begin position="73"/>
        <end position="109"/>
    </location>
</feature>
<organism evidence="3 4">
    <name type="scientific">Ralstonia holmesii</name>
    <dbReference type="NCBI Taxonomy" id="3058602"/>
    <lineage>
        <taxon>Bacteria</taxon>
        <taxon>Pseudomonadati</taxon>
        <taxon>Pseudomonadota</taxon>
        <taxon>Betaproteobacteria</taxon>
        <taxon>Burkholderiales</taxon>
        <taxon>Burkholderiaceae</taxon>
        <taxon>Ralstonia</taxon>
    </lineage>
</organism>
<reference evidence="3 4" key="1">
    <citation type="submission" date="2023-07" db="EMBL/GenBank/DDBJ databases">
        <authorList>
            <person name="Peeters C."/>
        </authorList>
    </citation>
    <scope>NUCLEOTIDE SEQUENCE [LARGE SCALE GENOMIC DNA]</scope>
    <source>
        <strain evidence="3 4">LMG 18096</strain>
    </source>
</reference>
<evidence type="ECO:0000256" key="2">
    <source>
        <dbReference type="SAM" id="SignalP"/>
    </source>
</evidence>
<keyword evidence="2" id="KW-0732">Signal</keyword>
<feature type="chain" id="PRO_5044750106" evidence="2">
    <location>
        <begin position="40"/>
        <end position="109"/>
    </location>
</feature>
<dbReference type="AlphaFoldDB" id="A0ABC8QGN2"/>